<accession>A3RMT9</accession>
<keyword evidence="1" id="KW-0808">Transferase</keyword>
<dbReference type="HOGENOM" id="CLU_493680_0_0_1"/>
<evidence type="ECO:0000313" key="3">
    <source>
        <dbReference type="WormBase" id="F23D12.10a"/>
    </source>
</evidence>
<dbReference type="ExpressionAtlas" id="A3RMT9">
    <property type="expression patterns" value="baseline and differential"/>
</dbReference>
<dbReference type="UCSC" id="F23D12.10">
    <property type="organism name" value="c. elegans"/>
</dbReference>
<dbReference type="EMBL" id="BX284606">
    <property type="protein sequence ID" value="CAM35835.1"/>
    <property type="molecule type" value="Genomic_DNA"/>
</dbReference>
<sequence length="552" mass="62212">MNEKFASIYSGLGQYHHMSMSLTEAEVPSCNRFQFGRISSYCSDMWEYYKPQSLEALNPTFPKIGTCPSSTVSMADNLSGILELHSSFDLTNTTSKSVPNTPFGEYPTMIWEAPKLCTSDNNNNNSCKNDQRNEEKVDDKTRSLIKKLSKIANYVFGPFFKSAITKNSNFAIKPLEINEQPDIINCNFPVSKSAVSKTNLKNVSNNYKQKMHFASKSHFHPADLEMNPADLEISLMRTNNTESNLKNTEKIATSINEMMDMISDDNYIPMLQNNVAKHQKRKVEICSLDDNVVYTSRKLTKELLKCSKTEKPDYEPSSAKTPQGNFFKGDSSAKIDLFKGSHKFIKDERAETCPDKTEITPEEVIGSTQNLHENKAIKDVKVPINANNLKQKNVKEIPTTVDVGQLPILDYNYSNSSRTMNENLFSPKKVFGKNEYQYGPSMGKLIERMGTGTPKKVVSEYSSSPIAAIFSPKKDSHEFADSNKLQKTTKPSICMKFGNCGRLPDLEPNKKNWLRQNMAQFAGHHASVIDSTKSFTKLKEIYNLPRTTGHSN</sequence>
<reference evidence="1 2" key="1">
    <citation type="journal article" date="1998" name="Science">
        <title>Genome sequence of the nematode C. elegans: a platform for investigating biology.</title>
        <authorList>
            <consortium name="The C. elegans sequencing consortium"/>
            <person name="Sulson J.E."/>
            <person name="Waterston R."/>
        </authorList>
    </citation>
    <scope>NUCLEOTIDE SEQUENCE [LARGE SCALE GENOMIC DNA]</scope>
    <source>
        <strain evidence="1 2">Bristol N2</strain>
    </source>
</reference>
<dbReference type="Bgee" id="WBGene00045291">
    <property type="expression patterns" value="Expressed in adult organism and 1 other cell type or tissue"/>
</dbReference>
<dbReference type="CTD" id="6418867"/>
<gene>
    <name evidence="1" type="ORF">CELE_F23D12.10</name>
    <name evidence="1 3" type="ORF">F23D12.10</name>
</gene>
<dbReference type="AGR" id="WB:WBGene00045291"/>
<dbReference type="AlphaFoldDB" id="A3RMT9"/>
<evidence type="ECO:0000313" key="2">
    <source>
        <dbReference type="Proteomes" id="UP000001940"/>
    </source>
</evidence>
<dbReference type="RefSeq" id="NP_001123139.1">
    <property type="nucleotide sequence ID" value="NM_001129667.1"/>
</dbReference>
<dbReference type="KEGG" id="cel:CELE_F23D12.10"/>
<name>A3RMT9_CAEEL</name>
<proteinExistence type="predicted"/>
<organism evidence="1 2">
    <name type="scientific">Caenorhabditis elegans</name>
    <dbReference type="NCBI Taxonomy" id="6239"/>
    <lineage>
        <taxon>Eukaryota</taxon>
        <taxon>Metazoa</taxon>
        <taxon>Ecdysozoa</taxon>
        <taxon>Nematoda</taxon>
        <taxon>Chromadorea</taxon>
        <taxon>Rhabditida</taxon>
        <taxon>Rhabditina</taxon>
        <taxon>Rhabditomorpha</taxon>
        <taxon>Rhabditoidea</taxon>
        <taxon>Rhabditidae</taxon>
        <taxon>Peloderinae</taxon>
        <taxon>Caenorhabditis</taxon>
    </lineage>
</organism>
<keyword evidence="1" id="KW-0418">Kinase</keyword>
<dbReference type="GO" id="GO:0016301">
    <property type="term" value="F:kinase activity"/>
    <property type="evidence" value="ECO:0007669"/>
    <property type="project" value="UniProtKB-KW"/>
</dbReference>
<protein>
    <submittedName>
        <fullName evidence="1">Protein kinase domain-containing protein</fullName>
    </submittedName>
</protein>
<dbReference type="InParanoid" id="A3RMT9"/>
<dbReference type="WormBase" id="F23D12.10a">
    <property type="protein sequence ID" value="CE40760"/>
    <property type="gene ID" value="WBGene00045291"/>
</dbReference>
<evidence type="ECO:0000313" key="1">
    <source>
        <dbReference type="EMBL" id="CAM35835.1"/>
    </source>
</evidence>
<dbReference type="PaxDb" id="6239-F23D12.10"/>
<dbReference type="GeneID" id="6418867"/>
<dbReference type="Proteomes" id="UP000001940">
    <property type="component" value="Chromosome X"/>
</dbReference>
<keyword evidence="2" id="KW-1185">Reference proteome</keyword>